<organism evidence="2 3">
    <name type="scientific">Diaporthe eres</name>
    <name type="common">Phomopsis oblonga</name>
    <dbReference type="NCBI Taxonomy" id="83184"/>
    <lineage>
        <taxon>Eukaryota</taxon>
        <taxon>Fungi</taxon>
        <taxon>Dikarya</taxon>
        <taxon>Ascomycota</taxon>
        <taxon>Pezizomycotina</taxon>
        <taxon>Sordariomycetes</taxon>
        <taxon>Sordariomycetidae</taxon>
        <taxon>Diaporthales</taxon>
        <taxon>Diaporthaceae</taxon>
        <taxon>Diaporthe</taxon>
        <taxon>Diaporthe eres species complex</taxon>
    </lineage>
</organism>
<comment type="caution">
    <text evidence="2">The sequence shown here is derived from an EMBL/GenBank/DDBJ whole genome shotgun (WGS) entry which is preliminary data.</text>
</comment>
<accession>A0ABR1NP75</accession>
<feature type="compositionally biased region" description="Pro residues" evidence="1">
    <location>
        <begin position="676"/>
        <end position="685"/>
    </location>
</feature>
<sequence length="685" mass="75948">MSVKPPPRWTSRSLTAMFLPHLFRKSRNAAEAIGPFTEKVPLDAHENHMFIKRKGAKMVKAIRSDFRLTYRDKPLEVPKGHVWSIATGEWVPEHMLKLHYIFPFSLGPMVAEHVSTRIRLRGSNNGMLIPPAVGQALNDPDRRPGEFWERFQFRMDDLWGTREDRQKILEIFKPPELVTSEEIENIREREAETTIITTAAAMDDEMSNASSSPDMLTPRSSTQSSSPQPNLLFQPTEGTTGLRTLEAARENVAWLSGQMVWAIERVLQARVAGLRPRADDIWVINEAGALLARVVPHMEGTTGAFSLDAGKVSVAPYQGWPRHLPTGGSDDNYLAAKARRTVQQFSATVARQLESAKREKRQRLQSSREDFEDEILGSLVPRKQLLLQQLQSQSQWSWPLGVDESNPYQMSTPYQMMTEAPASTGGALALEQQYHFQQQMQPQPQWHPPLVVNGSAPYPTRTEAETSASTGGAQAAEKHRHLKQQQNLEDVAPDDDDVRGGIAIINNNNISTTTPLHPSSLKFRGGHHQYHGRARTHILEEENDATAPGRDILAARTPTMDVTRAPAPAPTTGAAGRADPPGAPVRRAIIVVAPAINVAIPALFVVVPAITPRGAEVPELRQPSVPREEPYNAYRPVDGPGGMAWPIRSLPLRPYEPETPPPFASADNAWENTEPSGPPYPPSTF</sequence>
<feature type="compositionally biased region" description="Low complexity" evidence="1">
    <location>
        <begin position="217"/>
        <end position="229"/>
    </location>
</feature>
<evidence type="ECO:0000256" key="1">
    <source>
        <dbReference type="SAM" id="MobiDB-lite"/>
    </source>
</evidence>
<name>A0ABR1NP75_DIAER</name>
<keyword evidence="3" id="KW-1185">Reference proteome</keyword>
<dbReference type="EMBL" id="JAKNSF020000168">
    <property type="protein sequence ID" value="KAK7709549.1"/>
    <property type="molecule type" value="Genomic_DNA"/>
</dbReference>
<feature type="region of interest" description="Disordered" evidence="1">
    <location>
        <begin position="201"/>
        <end position="237"/>
    </location>
</feature>
<evidence type="ECO:0000313" key="3">
    <source>
        <dbReference type="Proteomes" id="UP001430848"/>
    </source>
</evidence>
<evidence type="ECO:0000313" key="2">
    <source>
        <dbReference type="EMBL" id="KAK7709549.1"/>
    </source>
</evidence>
<protein>
    <submittedName>
        <fullName evidence="2">Uncharacterized protein</fullName>
    </submittedName>
</protein>
<dbReference type="Proteomes" id="UP001430848">
    <property type="component" value="Unassembled WGS sequence"/>
</dbReference>
<feature type="region of interest" description="Disordered" evidence="1">
    <location>
        <begin position="640"/>
        <end position="685"/>
    </location>
</feature>
<reference evidence="2 3" key="1">
    <citation type="submission" date="2024-02" db="EMBL/GenBank/DDBJ databases">
        <title>De novo assembly and annotation of 12 fungi associated with fruit tree decline syndrome in Ontario, Canada.</title>
        <authorList>
            <person name="Sulman M."/>
            <person name="Ellouze W."/>
            <person name="Ilyukhin E."/>
        </authorList>
    </citation>
    <scope>NUCLEOTIDE SEQUENCE [LARGE SCALE GENOMIC DNA]</scope>
    <source>
        <strain evidence="2 3">M169</strain>
    </source>
</reference>
<gene>
    <name evidence="2" type="ORF">SLS63_013184</name>
</gene>
<feature type="region of interest" description="Disordered" evidence="1">
    <location>
        <begin position="457"/>
        <end position="495"/>
    </location>
</feature>
<proteinExistence type="predicted"/>